<feature type="binding site" evidence="5">
    <location>
        <begin position="192"/>
        <end position="195"/>
    </location>
    <ligand>
        <name>substrate</name>
    </ligand>
</feature>
<gene>
    <name evidence="5 8" type="primary">prmC</name>
    <name evidence="8" type="ORF">GCM10011273_12070</name>
</gene>
<dbReference type="PANTHER" id="PTHR18895">
    <property type="entry name" value="HEMK METHYLTRANSFERASE"/>
    <property type="match status" value="1"/>
</dbReference>
<dbReference type="GO" id="GO:0003676">
    <property type="term" value="F:nucleic acid binding"/>
    <property type="evidence" value="ECO:0007669"/>
    <property type="project" value="InterPro"/>
</dbReference>
<dbReference type="Pfam" id="PF05175">
    <property type="entry name" value="MTS"/>
    <property type="match status" value="1"/>
</dbReference>
<dbReference type="NCBIfam" id="TIGR03534">
    <property type="entry name" value="RF_mod_PrmC"/>
    <property type="match status" value="1"/>
</dbReference>
<reference evidence="8" key="2">
    <citation type="submission" date="2020-09" db="EMBL/GenBank/DDBJ databases">
        <authorList>
            <person name="Sun Q."/>
            <person name="Kim S."/>
        </authorList>
    </citation>
    <scope>NUCLEOTIDE SEQUENCE</scope>
    <source>
        <strain evidence="8">KCTC 32296</strain>
    </source>
</reference>
<feature type="binding site" evidence="5">
    <location>
        <position position="148"/>
    </location>
    <ligand>
        <name>S-adenosyl-L-methionine</name>
        <dbReference type="ChEBI" id="CHEBI:59789"/>
    </ligand>
</feature>
<dbReference type="Pfam" id="PF17827">
    <property type="entry name" value="PrmC_N"/>
    <property type="match status" value="1"/>
</dbReference>
<comment type="similarity">
    <text evidence="5">Belongs to the protein N5-glutamine methyltransferase family. PrmC subfamily.</text>
</comment>
<dbReference type="Gene3D" id="1.10.8.10">
    <property type="entry name" value="DNA helicase RuvA subunit, C-terminal domain"/>
    <property type="match status" value="1"/>
</dbReference>
<feature type="binding site" evidence="5">
    <location>
        <position position="177"/>
    </location>
    <ligand>
        <name>S-adenosyl-L-methionine</name>
        <dbReference type="ChEBI" id="CHEBI:59789"/>
    </ligand>
</feature>
<dbReference type="NCBIfam" id="TIGR00536">
    <property type="entry name" value="hemK_fam"/>
    <property type="match status" value="1"/>
</dbReference>
<evidence type="ECO:0000313" key="8">
    <source>
        <dbReference type="EMBL" id="GGZ27925.1"/>
    </source>
</evidence>
<comment type="caution">
    <text evidence="8">The sequence shown here is derived from an EMBL/GenBank/DDBJ whole genome shotgun (WGS) entry which is preliminary data.</text>
</comment>
<keyword evidence="9" id="KW-1185">Reference proteome</keyword>
<evidence type="ECO:0000256" key="4">
    <source>
        <dbReference type="ARBA" id="ARBA00048391"/>
    </source>
</evidence>
<proteinExistence type="inferred from homology"/>
<dbReference type="EC" id="2.1.1.297" evidence="5"/>
<accession>A0A918UQZ5</accession>
<evidence type="ECO:0000256" key="2">
    <source>
        <dbReference type="ARBA" id="ARBA00022679"/>
    </source>
</evidence>
<dbReference type="GO" id="GO:0032259">
    <property type="term" value="P:methylation"/>
    <property type="evidence" value="ECO:0007669"/>
    <property type="project" value="UniProtKB-KW"/>
</dbReference>
<dbReference type="CDD" id="cd02440">
    <property type="entry name" value="AdoMet_MTases"/>
    <property type="match status" value="1"/>
</dbReference>
<dbReference type="InterPro" id="IPR004556">
    <property type="entry name" value="HemK-like"/>
</dbReference>
<dbReference type="RefSeq" id="WP_189485486.1">
    <property type="nucleotide sequence ID" value="NZ_BMZB01000001.1"/>
</dbReference>
<feature type="binding site" evidence="5">
    <location>
        <begin position="125"/>
        <end position="129"/>
    </location>
    <ligand>
        <name>S-adenosyl-L-methionine</name>
        <dbReference type="ChEBI" id="CHEBI:59789"/>
    </ligand>
</feature>
<feature type="binding site" evidence="5">
    <location>
        <position position="192"/>
    </location>
    <ligand>
        <name>S-adenosyl-L-methionine</name>
        <dbReference type="ChEBI" id="CHEBI:59789"/>
    </ligand>
</feature>
<comment type="catalytic activity">
    <reaction evidence="4 5">
        <text>L-glutaminyl-[peptide chain release factor] + S-adenosyl-L-methionine = N(5)-methyl-L-glutaminyl-[peptide chain release factor] + S-adenosyl-L-homocysteine + H(+)</text>
        <dbReference type="Rhea" id="RHEA:42896"/>
        <dbReference type="Rhea" id="RHEA-COMP:10271"/>
        <dbReference type="Rhea" id="RHEA-COMP:10272"/>
        <dbReference type="ChEBI" id="CHEBI:15378"/>
        <dbReference type="ChEBI" id="CHEBI:30011"/>
        <dbReference type="ChEBI" id="CHEBI:57856"/>
        <dbReference type="ChEBI" id="CHEBI:59789"/>
        <dbReference type="ChEBI" id="CHEBI:61891"/>
        <dbReference type="EC" id="2.1.1.297"/>
    </reaction>
</comment>
<dbReference type="InterPro" id="IPR040758">
    <property type="entry name" value="PrmC_N"/>
</dbReference>
<keyword evidence="3 5" id="KW-0949">S-adenosyl-L-methionine</keyword>
<dbReference type="PANTHER" id="PTHR18895:SF74">
    <property type="entry name" value="MTRF1L RELEASE FACTOR GLUTAMINE METHYLTRANSFERASE"/>
    <property type="match status" value="1"/>
</dbReference>
<evidence type="ECO:0000259" key="6">
    <source>
        <dbReference type="Pfam" id="PF05175"/>
    </source>
</evidence>
<dbReference type="EMBL" id="BMZB01000001">
    <property type="protein sequence ID" value="GGZ27925.1"/>
    <property type="molecule type" value="Genomic_DNA"/>
</dbReference>
<protein>
    <recommendedName>
        <fullName evidence="5">Release factor glutamine methyltransferase</fullName>
        <shortName evidence="5">RF MTase</shortName>
        <ecNumber evidence="5">2.1.1.297</ecNumber>
    </recommendedName>
    <alternativeName>
        <fullName evidence="5">N5-glutamine methyltransferase PrmC</fullName>
    </alternativeName>
    <alternativeName>
        <fullName evidence="5">Protein-(glutamine-N5) MTase PrmC</fullName>
    </alternativeName>
    <alternativeName>
        <fullName evidence="5">Protein-glutamine N-methyltransferase PrmC</fullName>
    </alternativeName>
</protein>
<dbReference type="SUPFAM" id="SSF53335">
    <property type="entry name" value="S-adenosyl-L-methionine-dependent methyltransferases"/>
    <property type="match status" value="1"/>
</dbReference>
<evidence type="ECO:0000256" key="5">
    <source>
        <dbReference type="HAMAP-Rule" id="MF_02126"/>
    </source>
</evidence>
<feature type="domain" description="Release factor glutamine methyltransferase N-terminal" evidence="7">
    <location>
        <begin position="11"/>
        <end position="80"/>
    </location>
</feature>
<evidence type="ECO:0000256" key="3">
    <source>
        <dbReference type="ARBA" id="ARBA00022691"/>
    </source>
</evidence>
<dbReference type="InterPro" id="IPR019874">
    <property type="entry name" value="RF_methyltr_PrmC"/>
</dbReference>
<evidence type="ECO:0000313" key="9">
    <source>
        <dbReference type="Proteomes" id="UP000662572"/>
    </source>
</evidence>
<dbReference type="InterPro" id="IPR029063">
    <property type="entry name" value="SAM-dependent_MTases_sf"/>
</dbReference>
<dbReference type="Gene3D" id="3.40.50.150">
    <property type="entry name" value="Vaccinia Virus protein VP39"/>
    <property type="match status" value="1"/>
</dbReference>
<dbReference type="InterPro" id="IPR007848">
    <property type="entry name" value="Small_mtfrase_dom"/>
</dbReference>
<keyword evidence="1 5" id="KW-0489">Methyltransferase</keyword>
<comment type="function">
    <text evidence="5">Methylates the class 1 translation termination release factors RF1/PrfA and RF2/PrfB on the glutamine residue of the universally conserved GGQ motif.</text>
</comment>
<reference evidence="8" key="1">
    <citation type="journal article" date="2014" name="Int. J. Syst. Evol. Microbiol.">
        <title>Complete genome sequence of Corynebacterium casei LMG S-19264T (=DSM 44701T), isolated from a smear-ripened cheese.</title>
        <authorList>
            <consortium name="US DOE Joint Genome Institute (JGI-PGF)"/>
            <person name="Walter F."/>
            <person name="Albersmeier A."/>
            <person name="Kalinowski J."/>
            <person name="Ruckert C."/>
        </authorList>
    </citation>
    <scope>NUCLEOTIDE SEQUENCE</scope>
    <source>
        <strain evidence="8">KCTC 32296</strain>
    </source>
</reference>
<evidence type="ECO:0000256" key="1">
    <source>
        <dbReference type="ARBA" id="ARBA00022603"/>
    </source>
</evidence>
<dbReference type="GO" id="GO:0102559">
    <property type="term" value="F:peptide chain release factor N(5)-glutamine methyltransferase activity"/>
    <property type="evidence" value="ECO:0007669"/>
    <property type="project" value="UniProtKB-EC"/>
</dbReference>
<feature type="domain" description="Methyltransferase small" evidence="6">
    <location>
        <begin position="108"/>
        <end position="196"/>
    </location>
</feature>
<evidence type="ECO:0000259" key="7">
    <source>
        <dbReference type="Pfam" id="PF17827"/>
    </source>
</evidence>
<dbReference type="AlphaFoldDB" id="A0A918UQZ5"/>
<sequence length="288" mass="31311">MTETTTTLVNAWKSAQARLKAAGLDSPAIDARLLLEAATGASRADIITDPYRPLTADQVATLEDYLSKRLKRMPVSRILGRKGFWKLMLNINSHVLSPRPETECLVDLILKRTEEGQSFQVADLGVGSGAILLSILAERPAARGLGTDISEEALAVARENAANLGLAGRAAFLRTSWAVGMADDSFDFVASNPPYIRSEVIPTLDPEVKEHDPILALDGGPDGLQAYIELIPDVFRVLKKDGMAYIEIGYDQSEAVEKIMKEAGFINVHTLLDLSTNPRIVIGQKFVL</sequence>
<name>A0A918UQZ5_9CAUL</name>
<keyword evidence="2 5" id="KW-0808">Transferase</keyword>
<dbReference type="Proteomes" id="UP000662572">
    <property type="component" value="Unassembled WGS sequence"/>
</dbReference>
<dbReference type="InterPro" id="IPR050320">
    <property type="entry name" value="N5-glutamine_MTase"/>
</dbReference>
<organism evidence="8 9">
    <name type="scientific">Asticcacaulis endophyticus</name>
    <dbReference type="NCBI Taxonomy" id="1395890"/>
    <lineage>
        <taxon>Bacteria</taxon>
        <taxon>Pseudomonadati</taxon>
        <taxon>Pseudomonadota</taxon>
        <taxon>Alphaproteobacteria</taxon>
        <taxon>Caulobacterales</taxon>
        <taxon>Caulobacteraceae</taxon>
        <taxon>Asticcacaulis</taxon>
    </lineage>
</organism>
<dbReference type="HAMAP" id="MF_02126">
    <property type="entry name" value="RF_methyltr_PrmC"/>
    <property type="match status" value="1"/>
</dbReference>
<dbReference type="PROSITE" id="PS00092">
    <property type="entry name" value="N6_MTASE"/>
    <property type="match status" value="1"/>
</dbReference>
<dbReference type="InterPro" id="IPR002052">
    <property type="entry name" value="DNA_methylase_N6_adenine_CS"/>
</dbReference>